<proteinExistence type="predicted"/>
<comment type="caution">
    <text evidence="1">The sequence shown here is derived from an EMBL/GenBank/DDBJ whole genome shotgun (WGS) entry which is preliminary data.</text>
</comment>
<name>A0ABV8AI40_9FLAO</name>
<dbReference type="Proteomes" id="UP001595812">
    <property type="component" value="Unassembled WGS sequence"/>
</dbReference>
<keyword evidence="2" id="KW-1185">Reference proteome</keyword>
<evidence type="ECO:0000313" key="2">
    <source>
        <dbReference type="Proteomes" id="UP001595812"/>
    </source>
</evidence>
<dbReference type="EMBL" id="JBHSAT010000007">
    <property type="protein sequence ID" value="MFC3877723.1"/>
    <property type="molecule type" value="Genomic_DNA"/>
</dbReference>
<organism evidence="1 2">
    <name type="scientific">Winogradskyella maritima</name>
    <dbReference type="NCBI Taxonomy" id="1517766"/>
    <lineage>
        <taxon>Bacteria</taxon>
        <taxon>Pseudomonadati</taxon>
        <taxon>Bacteroidota</taxon>
        <taxon>Flavobacteriia</taxon>
        <taxon>Flavobacteriales</taxon>
        <taxon>Flavobacteriaceae</taxon>
        <taxon>Winogradskyella</taxon>
    </lineage>
</organism>
<evidence type="ECO:0000313" key="1">
    <source>
        <dbReference type="EMBL" id="MFC3877723.1"/>
    </source>
</evidence>
<protein>
    <submittedName>
        <fullName evidence="1">Uncharacterized protein</fullName>
    </submittedName>
</protein>
<accession>A0ABV8AI40</accession>
<gene>
    <name evidence="1" type="ORF">ACFOSX_10820</name>
</gene>
<reference evidence="2" key="1">
    <citation type="journal article" date="2019" name="Int. J. Syst. Evol. Microbiol.">
        <title>The Global Catalogue of Microorganisms (GCM) 10K type strain sequencing project: providing services to taxonomists for standard genome sequencing and annotation.</title>
        <authorList>
            <consortium name="The Broad Institute Genomics Platform"/>
            <consortium name="The Broad Institute Genome Sequencing Center for Infectious Disease"/>
            <person name="Wu L."/>
            <person name="Ma J."/>
        </authorList>
    </citation>
    <scope>NUCLEOTIDE SEQUENCE [LARGE SCALE GENOMIC DNA]</scope>
    <source>
        <strain evidence="2">CECT 8979</strain>
    </source>
</reference>
<sequence length="54" mass="6322">MNFYQAFLWAIYLILVNIATSRDPDFQMNPDVNVETVTQSDIDCIRRELQEGNL</sequence>